<accession>A0ABS8PXG7</accession>
<dbReference type="RefSeq" id="WP_231008320.1">
    <property type="nucleotide sequence ID" value="NZ_JAJNEC010000007.1"/>
</dbReference>
<dbReference type="SUPFAM" id="SSF51344">
    <property type="entry name" value="Epsilon subunit of F1F0-ATP synthase N-terminal domain"/>
    <property type="match status" value="1"/>
</dbReference>
<name>A0ABS8PXG7_9BACT</name>
<dbReference type="CDD" id="cd12152">
    <property type="entry name" value="F1-ATPase_delta"/>
    <property type="match status" value="1"/>
</dbReference>
<comment type="similarity">
    <text evidence="3 9">Belongs to the ATPase epsilon chain family.</text>
</comment>
<evidence type="ECO:0000259" key="10">
    <source>
        <dbReference type="Pfam" id="PF02823"/>
    </source>
</evidence>
<comment type="function">
    <text evidence="1">Produces ATP from ADP in the presence of a proton gradient across the membrane.</text>
</comment>
<evidence type="ECO:0000256" key="4">
    <source>
        <dbReference type="ARBA" id="ARBA00022448"/>
    </source>
</evidence>
<keyword evidence="12" id="KW-1185">Reference proteome</keyword>
<dbReference type="PANTHER" id="PTHR13822">
    <property type="entry name" value="ATP SYNTHASE DELTA/EPSILON CHAIN"/>
    <property type="match status" value="1"/>
</dbReference>
<evidence type="ECO:0000256" key="7">
    <source>
        <dbReference type="ARBA" id="ARBA00023196"/>
    </source>
</evidence>
<keyword evidence="7 9" id="KW-0139">CF(1)</keyword>
<keyword evidence="5 9" id="KW-0406">Ion transport</keyword>
<proteinExistence type="inferred from homology"/>
<evidence type="ECO:0000313" key="11">
    <source>
        <dbReference type="EMBL" id="MCD2425752.1"/>
    </source>
</evidence>
<dbReference type="PANTHER" id="PTHR13822:SF10">
    <property type="entry name" value="ATP SYNTHASE EPSILON CHAIN, CHLOROPLASTIC"/>
    <property type="match status" value="1"/>
</dbReference>
<dbReference type="InterPro" id="IPR001469">
    <property type="entry name" value="ATP_synth_F1_dsu/esu"/>
</dbReference>
<dbReference type="Proteomes" id="UP001199816">
    <property type="component" value="Unassembled WGS sequence"/>
</dbReference>
<dbReference type="InterPro" id="IPR036771">
    <property type="entry name" value="ATPsynth_dsu/esu_N"/>
</dbReference>
<evidence type="ECO:0000256" key="2">
    <source>
        <dbReference type="ARBA" id="ARBA00004184"/>
    </source>
</evidence>
<comment type="subunit">
    <text evidence="9">F-type ATPases have 2 components, CF(1) - the catalytic core - and CF(0) - the membrane proton channel. CF(1) has five subunits: alpha(3), beta(3), gamma(1), delta(1), epsilon(1). CF(0) has three main subunits: a, b and c.</text>
</comment>
<keyword evidence="4 9" id="KW-0813">Transport</keyword>
<evidence type="ECO:0000256" key="9">
    <source>
        <dbReference type="RuleBase" id="RU003656"/>
    </source>
</evidence>
<comment type="subcellular location">
    <subcellularLocation>
        <location evidence="2">Endomembrane system</location>
        <topology evidence="2">Peripheral membrane protein</topology>
    </subcellularLocation>
</comment>
<reference evidence="11 12" key="1">
    <citation type="submission" date="2021-11" db="EMBL/GenBank/DDBJ databases">
        <title>Genomic of Niabella pedocola.</title>
        <authorList>
            <person name="Wu T."/>
        </authorList>
    </citation>
    <scope>NUCLEOTIDE SEQUENCE [LARGE SCALE GENOMIC DNA]</scope>
    <source>
        <strain evidence="11 12">JCM 31011</strain>
    </source>
</reference>
<dbReference type="EMBL" id="JAJNEC010000007">
    <property type="protein sequence ID" value="MCD2425752.1"/>
    <property type="molecule type" value="Genomic_DNA"/>
</dbReference>
<dbReference type="NCBIfam" id="TIGR01216">
    <property type="entry name" value="ATP_synt_epsi"/>
    <property type="match status" value="1"/>
</dbReference>
<gene>
    <name evidence="11" type="primary">atpC</name>
    <name evidence="11" type="ORF">LQ567_23410</name>
</gene>
<keyword evidence="6" id="KW-0472">Membrane</keyword>
<evidence type="ECO:0000256" key="1">
    <source>
        <dbReference type="ARBA" id="ARBA00003543"/>
    </source>
</evidence>
<evidence type="ECO:0000313" key="12">
    <source>
        <dbReference type="Proteomes" id="UP001199816"/>
    </source>
</evidence>
<organism evidence="11 12">
    <name type="scientific">Niabella pedocola</name>
    <dbReference type="NCBI Taxonomy" id="1752077"/>
    <lineage>
        <taxon>Bacteria</taxon>
        <taxon>Pseudomonadati</taxon>
        <taxon>Bacteroidota</taxon>
        <taxon>Chitinophagia</taxon>
        <taxon>Chitinophagales</taxon>
        <taxon>Chitinophagaceae</taxon>
        <taxon>Niabella</taxon>
    </lineage>
</organism>
<feature type="domain" description="ATP synthase F1 complex delta/epsilon subunit N-terminal" evidence="10">
    <location>
        <begin position="1"/>
        <end position="81"/>
    </location>
</feature>
<evidence type="ECO:0000256" key="5">
    <source>
        <dbReference type="ARBA" id="ARBA00023065"/>
    </source>
</evidence>
<sequence length="84" mass="9252">MQLEILTPEKKVYSGDVYGVQMPGISGSFEILDKHAPMIAALQEGKLKILKDRNNSSSYFQIQSGFVEVLNNKVTVLIEGALPL</sequence>
<dbReference type="InterPro" id="IPR020546">
    <property type="entry name" value="ATP_synth_F1_dsu/esu_N"/>
</dbReference>
<comment type="caution">
    <text evidence="11">The sequence shown here is derived from an EMBL/GenBank/DDBJ whole genome shotgun (WGS) entry which is preliminary data.</text>
</comment>
<dbReference type="Gene3D" id="2.60.15.10">
    <property type="entry name" value="F0F1 ATP synthase delta/epsilon subunit, N-terminal"/>
    <property type="match status" value="1"/>
</dbReference>
<protein>
    <submittedName>
        <fullName evidence="11">ATP synthase F1 subunit epsilon</fullName>
    </submittedName>
</protein>
<evidence type="ECO:0000256" key="3">
    <source>
        <dbReference type="ARBA" id="ARBA00005712"/>
    </source>
</evidence>
<evidence type="ECO:0000256" key="6">
    <source>
        <dbReference type="ARBA" id="ARBA00023136"/>
    </source>
</evidence>
<keyword evidence="8 9" id="KW-0066">ATP synthesis</keyword>
<dbReference type="Pfam" id="PF02823">
    <property type="entry name" value="ATP-synt_DE_N"/>
    <property type="match status" value="1"/>
</dbReference>
<evidence type="ECO:0000256" key="8">
    <source>
        <dbReference type="ARBA" id="ARBA00023310"/>
    </source>
</evidence>